<dbReference type="PANTHER" id="PTHR10543:SF24">
    <property type="entry name" value="CAROTENOID ISOMEROOXYGENASE"/>
    <property type="match status" value="1"/>
</dbReference>
<keyword evidence="3" id="KW-0479">Metal-binding</keyword>
<dbReference type="Pfam" id="PF03055">
    <property type="entry name" value="RPE65"/>
    <property type="match status" value="1"/>
</dbReference>
<dbReference type="InterPro" id="IPR004294">
    <property type="entry name" value="Carotenoid_Oase"/>
</dbReference>
<dbReference type="EMBL" id="CAUYUJ010018807">
    <property type="protein sequence ID" value="CAK0886463.1"/>
    <property type="molecule type" value="Genomic_DNA"/>
</dbReference>
<evidence type="ECO:0000256" key="4">
    <source>
        <dbReference type="ARBA" id="ARBA00023002"/>
    </source>
</evidence>
<proteinExistence type="inferred from homology"/>
<name>A0ABN9WIX6_9DINO</name>
<comment type="similarity">
    <text evidence="2">Belongs to the carotenoid oxygenase family.</text>
</comment>
<evidence type="ECO:0000256" key="1">
    <source>
        <dbReference type="ARBA" id="ARBA00001954"/>
    </source>
</evidence>
<comment type="cofactor">
    <cofactor evidence="1">
        <name>Fe(2+)</name>
        <dbReference type="ChEBI" id="CHEBI:29033"/>
    </cofactor>
</comment>
<dbReference type="PANTHER" id="PTHR10543">
    <property type="entry name" value="BETA-CAROTENE DIOXYGENASE"/>
    <property type="match status" value="1"/>
</dbReference>
<evidence type="ECO:0000256" key="2">
    <source>
        <dbReference type="ARBA" id="ARBA00006787"/>
    </source>
</evidence>
<gene>
    <name evidence="6" type="ORF">PCOR1329_LOCUS67802</name>
</gene>
<organism evidence="6 7">
    <name type="scientific">Prorocentrum cordatum</name>
    <dbReference type="NCBI Taxonomy" id="2364126"/>
    <lineage>
        <taxon>Eukaryota</taxon>
        <taxon>Sar</taxon>
        <taxon>Alveolata</taxon>
        <taxon>Dinophyceae</taxon>
        <taxon>Prorocentrales</taxon>
        <taxon>Prorocentraceae</taxon>
        <taxon>Prorocentrum</taxon>
    </lineage>
</organism>
<accession>A0ABN9WIX6</accession>
<evidence type="ECO:0000313" key="7">
    <source>
        <dbReference type="Proteomes" id="UP001189429"/>
    </source>
</evidence>
<keyword evidence="7" id="KW-1185">Reference proteome</keyword>
<sequence length="497" mass="56457">MTIQVDNLRVEGTLPAWLRGSLVHAGPAKFEFGDDEFVDWVDGQAMLYRIRIKDNGVCEYTNKWLDTSNHRAHREGGRITVRETCSRPSIPTIWERIAYMFQPPDNENGNLHISQFGGNSRCISMSVGSSLMEFTLEDLGTVGKVNFKDDIADMGPLIFHAEPHVDGATGEWYTCAIQLKISPEDMGLKPEYVVYSIPADTQPEPGAPVYRRLITRVQTEYPSPVHTIGLTDRFFIMIQIPYPLNWDGMLNAEGKWLMTGKYEGNLNDYNTWQPERPTIIRLIDKVTGEQLPVFETFPFFFFHVINTWEEKGGADGTQDCVFIDVVCYEEPPVGFPLRQARSGDVEDWRGGGGEVKRFCLNLATGESTCSGWPDNCFDEPKINPKVSGQRQRFSYGVIDDNGMLRITKQDHETHEVVKWGTQDVSRELPWQPVFVPMPYSDKEDAGVLLSWVRDQPTGDSFCVVLDAETFEEHARIHFPEGHHLPLHGHGHWMQGQI</sequence>
<keyword evidence="4" id="KW-0560">Oxidoreductase</keyword>
<evidence type="ECO:0000256" key="3">
    <source>
        <dbReference type="ARBA" id="ARBA00022723"/>
    </source>
</evidence>
<evidence type="ECO:0008006" key="8">
    <source>
        <dbReference type="Google" id="ProtNLM"/>
    </source>
</evidence>
<evidence type="ECO:0000313" key="6">
    <source>
        <dbReference type="EMBL" id="CAK0886463.1"/>
    </source>
</evidence>
<reference evidence="6" key="1">
    <citation type="submission" date="2023-10" db="EMBL/GenBank/DDBJ databases">
        <authorList>
            <person name="Chen Y."/>
            <person name="Shah S."/>
            <person name="Dougan E. K."/>
            <person name="Thang M."/>
            <person name="Chan C."/>
        </authorList>
    </citation>
    <scope>NUCLEOTIDE SEQUENCE [LARGE SCALE GENOMIC DNA]</scope>
</reference>
<evidence type="ECO:0000256" key="5">
    <source>
        <dbReference type="ARBA" id="ARBA00023004"/>
    </source>
</evidence>
<protein>
    <recommendedName>
        <fullName evidence="8">Carotenoid oxygenase</fullName>
    </recommendedName>
</protein>
<dbReference type="Proteomes" id="UP001189429">
    <property type="component" value="Unassembled WGS sequence"/>
</dbReference>
<comment type="caution">
    <text evidence="6">The sequence shown here is derived from an EMBL/GenBank/DDBJ whole genome shotgun (WGS) entry which is preliminary data.</text>
</comment>
<keyword evidence="5" id="KW-0408">Iron</keyword>